<dbReference type="RefSeq" id="WP_306102396.1">
    <property type="nucleotide sequence ID" value="NZ_CP162601.1"/>
</dbReference>
<protein>
    <submittedName>
        <fullName evidence="2">DUF805 domain-containing protein</fullName>
    </submittedName>
</protein>
<gene>
    <name evidence="2" type="ORF">AB0763_02035</name>
</gene>
<evidence type="ECO:0000256" key="1">
    <source>
        <dbReference type="SAM" id="Phobius"/>
    </source>
</evidence>
<organism evidence="2">
    <name type="scientific">Vibrio sp. HB236076</name>
    <dbReference type="NCBI Taxonomy" id="3232307"/>
    <lineage>
        <taxon>Bacteria</taxon>
        <taxon>Pseudomonadati</taxon>
        <taxon>Pseudomonadota</taxon>
        <taxon>Gammaproteobacteria</taxon>
        <taxon>Vibrionales</taxon>
        <taxon>Vibrionaceae</taxon>
        <taxon>Vibrio</taxon>
    </lineage>
</organism>
<evidence type="ECO:0000313" key="2">
    <source>
        <dbReference type="EMBL" id="XDK25446.1"/>
    </source>
</evidence>
<dbReference type="GO" id="GO:0005886">
    <property type="term" value="C:plasma membrane"/>
    <property type="evidence" value="ECO:0007669"/>
    <property type="project" value="TreeGrafter"/>
</dbReference>
<keyword evidence="1" id="KW-0812">Transmembrane</keyword>
<dbReference type="PANTHER" id="PTHR34980">
    <property type="entry name" value="INNER MEMBRANE PROTEIN-RELATED-RELATED"/>
    <property type="match status" value="1"/>
</dbReference>
<proteinExistence type="predicted"/>
<dbReference type="AlphaFoldDB" id="A0AB39HGM3"/>
<sequence length="145" mass="16340">MSLYQLLFSFRGRVSRRVYWVWNIAYYVLVILSAALVGGLFVSHAYWVLPVLLVVLMVPDFAITTKRWHDRDKSAAWLALQLPVIFVRMVSSVNLTQGAQSGTVMDNAILIIALVCALWTFVECGFLAGSKGKNRFGEKQATFLH</sequence>
<dbReference type="Pfam" id="PF05656">
    <property type="entry name" value="DUF805"/>
    <property type="match status" value="1"/>
</dbReference>
<dbReference type="EMBL" id="CP162601">
    <property type="protein sequence ID" value="XDK25446.1"/>
    <property type="molecule type" value="Genomic_DNA"/>
</dbReference>
<dbReference type="KEGG" id="vih:AB0763_02035"/>
<feature type="transmembrane region" description="Helical" evidence="1">
    <location>
        <begin position="75"/>
        <end position="96"/>
    </location>
</feature>
<keyword evidence="1" id="KW-0472">Membrane</keyword>
<dbReference type="InterPro" id="IPR008523">
    <property type="entry name" value="DUF805"/>
</dbReference>
<feature type="transmembrane region" description="Helical" evidence="1">
    <location>
        <begin position="45"/>
        <end position="63"/>
    </location>
</feature>
<dbReference type="PANTHER" id="PTHR34980:SF1">
    <property type="entry name" value="INNER MEMBRANE PROTEIN"/>
    <property type="match status" value="1"/>
</dbReference>
<keyword evidence="1" id="KW-1133">Transmembrane helix</keyword>
<name>A0AB39HGM3_9VIBR</name>
<feature type="transmembrane region" description="Helical" evidence="1">
    <location>
        <begin position="108"/>
        <end position="129"/>
    </location>
</feature>
<feature type="transmembrane region" description="Helical" evidence="1">
    <location>
        <begin position="20"/>
        <end position="39"/>
    </location>
</feature>
<accession>A0AB39HGM3</accession>
<reference evidence="2" key="1">
    <citation type="submission" date="2024-07" db="EMBL/GenBank/DDBJ databases">
        <title>Genome Analysis of a Potential Novel Vibrio Species Secreting pH- and Thermo-stable Alginate Lyase and its Application in Producing Alginate Oligosaccharides.</title>
        <authorList>
            <person name="Huang H."/>
            <person name="Bao K."/>
        </authorList>
    </citation>
    <scope>NUCLEOTIDE SEQUENCE</scope>
    <source>
        <strain evidence="2">HB236076</strain>
    </source>
</reference>